<evidence type="ECO:0000256" key="2">
    <source>
        <dbReference type="SAM" id="SignalP"/>
    </source>
</evidence>
<dbReference type="VEuPathDB" id="CryptoDB:Cvel_28469"/>
<feature type="region of interest" description="Disordered" evidence="1">
    <location>
        <begin position="68"/>
        <end position="104"/>
    </location>
</feature>
<organism evidence="3">
    <name type="scientific">Chromera velia CCMP2878</name>
    <dbReference type="NCBI Taxonomy" id="1169474"/>
    <lineage>
        <taxon>Eukaryota</taxon>
        <taxon>Sar</taxon>
        <taxon>Alveolata</taxon>
        <taxon>Colpodellida</taxon>
        <taxon>Chromeraceae</taxon>
        <taxon>Chromera</taxon>
    </lineage>
</organism>
<gene>
    <name evidence="3" type="ORF">Cvel_28469</name>
</gene>
<feature type="compositionally biased region" description="Basic and acidic residues" evidence="1">
    <location>
        <begin position="68"/>
        <end position="98"/>
    </location>
</feature>
<evidence type="ECO:0000256" key="1">
    <source>
        <dbReference type="SAM" id="MobiDB-lite"/>
    </source>
</evidence>
<keyword evidence="2" id="KW-0732">Signal</keyword>
<dbReference type="EMBL" id="CDMZ01002971">
    <property type="protein sequence ID" value="CEM44611.1"/>
    <property type="molecule type" value="Genomic_DNA"/>
</dbReference>
<reference evidence="3" key="1">
    <citation type="submission" date="2014-11" db="EMBL/GenBank/DDBJ databases">
        <authorList>
            <person name="Otto D Thomas"/>
            <person name="Naeem Raeece"/>
        </authorList>
    </citation>
    <scope>NUCLEOTIDE SEQUENCE</scope>
</reference>
<name>A0A0G4HK30_9ALVE</name>
<feature type="signal peptide" evidence="2">
    <location>
        <begin position="1"/>
        <end position="22"/>
    </location>
</feature>
<feature type="chain" id="PRO_5005191903" evidence="2">
    <location>
        <begin position="23"/>
        <end position="168"/>
    </location>
</feature>
<accession>A0A0G4HK30</accession>
<dbReference type="AlphaFoldDB" id="A0A0G4HK30"/>
<proteinExistence type="predicted"/>
<protein>
    <submittedName>
        <fullName evidence="3">Uncharacterized protein</fullName>
    </submittedName>
</protein>
<sequence>MRGLSFTFAFCLTSFFSCPSETVDSRKKLVQEALDSIIQIVKQHETDRKGDADATEAEKNSIESLVKSMEEEKNLLEADAEKKDTEADNDKSPKIKQDDDSDEALESRVYVGSLIDRSFQAPDVIVHHNYPIPFVQPEPDSYEQPLARPIPSLSVADPNTAVNGGIVI</sequence>
<evidence type="ECO:0000313" key="3">
    <source>
        <dbReference type="EMBL" id="CEM44611.1"/>
    </source>
</evidence>
<dbReference type="PROSITE" id="PS51257">
    <property type="entry name" value="PROKAR_LIPOPROTEIN"/>
    <property type="match status" value="1"/>
</dbReference>